<accession>A0A932CN66</accession>
<evidence type="ECO:0000313" key="3">
    <source>
        <dbReference type="Proteomes" id="UP000769766"/>
    </source>
</evidence>
<proteinExistence type="predicted"/>
<evidence type="ECO:0000256" key="1">
    <source>
        <dbReference type="SAM" id="SignalP"/>
    </source>
</evidence>
<evidence type="ECO:0000313" key="2">
    <source>
        <dbReference type="EMBL" id="MBI2876214.1"/>
    </source>
</evidence>
<feature type="chain" id="PRO_5037895373" evidence="1">
    <location>
        <begin position="32"/>
        <end position="151"/>
    </location>
</feature>
<dbReference type="Proteomes" id="UP000769766">
    <property type="component" value="Unassembled WGS sequence"/>
</dbReference>
<organism evidence="2 3">
    <name type="scientific">Tectimicrobiota bacterium</name>
    <dbReference type="NCBI Taxonomy" id="2528274"/>
    <lineage>
        <taxon>Bacteria</taxon>
        <taxon>Pseudomonadati</taxon>
        <taxon>Nitrospinota/Tectimicrobiota group</taxon>
        <taxon>Candidatus Tectimicrobiota</taxon>
    </lineage>
</organism>
<comment type="caution">
    <text evidence="2">The sequence shown here is derived from an EMBL/GenBank/DDBJ whole genome shotgun (WGS) entry which is preliminary data.</text>
</comment>
<name>A0A932CN66_UNCTE</name>
<protein>
    <submittedName>
        <fullName evidence="2">Uncharacterized protein</fullName>
    </submittedName>
</protein>
<dbReference type="AlphaFoldDB" id="A0A932CN66"/>
<feature type="signal peptide" evidence="1">
    <location>
        <begin position="1"/>
        <end position="31"/>
    </location>
</feature>
<dbReference type="EMBL" id="JACPRF010000155">
    <property type="protein sequence ID" value="MBI2876214.1"/>
    <property type="molecule type" value="Genomic_DNA"/>
</dbReference>
<keyword evidence="1" id="KW-0732">Signal</keyword>
<gene>
    <name evidence="2" type="ORF">HYY20_04970</name>
</gene>
<sequence>MTGIKGRPERSRIWTALMATWLIVAATTSTALTTSTASKTSATILIEFVDRYRDDKGGEKASIGGRVQGIEDFDAYKVLVYTTLDNQIWIRAPGQYAPLGPGGTWERWGLRPGKRSRIFLIKRGVKVPSQEALTQKELEGIARETELTHTW</sequence>
<reference evidence="2" key="1">
    <citation type="submission" date="2020-07" db="EMBL/GenBank/DDBJ databases">
        <title>Huge and variable diversity of episymbiotic CPR bacteria and DPANN archaea in groundwater ecosystems.</title>
        <authorList>
            <person name="He C.Y."/>
            <person name="Keren R."/>
            <person name="Whittaker M."/>
            <person name="Farag I.F."/>
            <person name="Doudna J."/>
            <person name="Cate J.H.D."/>
            <person name="Banfield J.F."/>
        </authorList>
    </citation>
    <scope>NUCLEOTIDE SEQUENCE</scope>
    <source>
        <strain evidence="2">NC_groundwater_672_Ag_B-0.1um_62_36</strain>
    </source>
</reference>